<proteinExistence type="predicted"/>
<dbReference type="CDD" id="cd06133">
    <property type="entry name" value="ERI-1_3'hExo_like"/>
    <property type="match status" value="1"/>
</dbReference>
<dbReference type="PANTHER" id="PTHR23044">
    <property type="entry name" value="3'-5' EXONUCLEASE ERI1-RELATED"/>
    <property type="match status" value="1"/>
</dbReference>
<gene>
    <name evidence="5" type="ORF">SAMN05216249_11943</name>
</gene>
<keyword evidence="6" id="KW-1185">Reference proteome</keyword>
<dbReference type="EMBL" id="FOJY01000019">
    <property type="protein sequence ID" value="SFB31328.1"/>
    <property type="molecule type" value="Genomic_DNA"/>
</dbReference>
<reference evidence="5 6" key="1">
    <citation type="submission" date="2016-10" db="EMBL/GenBank/DDBJ databases">
        <authorList>
            <person name="de Groot N.N."/>
        </authorList>
    </citation>
    <scope>NUCLEOTIDE SEQUENCE [LARGE SCALE GENOMIC DNA]</scope>
    <source>
        <strain evidence="5 6">DSM 5522</strain>
    </source>
</reference>
<evidence type="ECO:0000259" key="4">
    <source>
        <dbReference type="SMART" id="SM00479"/>
    </source>
</evidence>
<dbReference type="InterPro" id="IPR012337">
    <property type="entry name" value="RNaseH-like_sf"/>
</dbReference>
<evidence type="ECO:0000256" key="1">
    <source>
        <dbReference type="ARBA" id="ARBA00022722"/>
    </source>
</evidence>
<dbReference type="Gene3D" id="3.30.420.10">
    <property type="entry name" value="Ribonuclease H-like superfamily/Ribonuclease H"/>
    <property type="match status" value="1"/>
</dbReference>
<dbReference type="RefSeq" id="WP_330392126.1">
    <property type="nucleotide sequence ID" value="NZ_FOJY01000019.1"/>
</dbReference>
<sequence length="276" mass="31271">FDATVLGLAMDTNMKAPLCVATLENAYTTHPGMKGCICHSDRGTQYTSHCKEEYRMKHIVVDLEMNNIRQKSKARRIFTMETIEIGAVMLDDNLQEISSFRTYVKPEYNDGIVKKISKLTGITDDMVVNAPNFNDALRMFTNWCLGTGDDVTIYAWSESDYGQISKEMTLKGYEVSDQEAELLGNAWSDFQQEFDSNLGFERQLSLKMALDMAGVDFSGREHDSLDDARNTAELLQIFRDEELFDKTLRKIKEYMEPTEIGNTIGSLIDFSAFACA</sequence>
<keyword evidence="1" id="KW-0540">Nuclease</keyword>
<dbReference type="SMART" id="SM00479">
    <property type="entry name" value="EXOIII"/>
    <property type="match status" value="1"/>
</dbReference>
<organism evidence="5 6">
    <name type="scientific">Acetitomaculum ruminis DSM 5522</name>
    <dbReference type="NCBI Taxonomy" id="1120918"/>
    <lineage>
        <taxon>Bacteria</taxon>
        <taxon>Bacillati</taxon>
        <taxon>Bacillota</taxon>
        <taxon>Clostridia</taxon>
        <taxon>Lachnospirales</taxon>
        <taxon>Lachnospiraceae</taxon>
        <taxon>Acetitomaculum</taxon>
    </lineage>
</organism>
<dbReference type="GO" id="GO:0003676">
    <property type="term" value="F:nucleic acid binding"/>
    <property type="evidence" value="ECO:0007669"/>
    <property type="project" value="InterPro"/>
</dbReference>
<dbReference type="InterPro" id="IPR047201">
    <property type="entry name" value="ERI-1_3'hExo-like"/>
</dbReference>
<evidence type="ECO:0000313" key="5">
    <source>
        <dbReference type="EMBL" id="SFB31328.1"/>
    </source>
</evidence>
<keyword evidence="3" id="KW-0269">Exonuclease</keyword>
<dbReference type="Proteomes" id="UP000198838">
    <property type="component" value="Unassembled WGS sequence"/>
</dbReference>
<feature type="non-terminal residue" evidence="5">
    <location>
        <position position="1"/>
    </location>
</feature>
<name>A0A1I1A428_9FIRM</name>
<dbReference type="STRING" id="1120918.SAMN05216249_11943"/>
<evidence type="ECO:0000256" key="3">
    <source>
        <dbReference type="ARBA" id="ARBA00022839"/>
    </source>
</evidence>
<dbReference type="SUPFAM" id="SSF53098">
    <property type="entry name" value="Ribonuclease H-like"/>
    <property type="match status" value="2"/>
</dbReference>
<dbReference type="PANTHER" id="PTHR23044:SF61">
    <property type="entry name" value="3'-5' EXORIBONUCLEASE 1-RELATED"/>
    <property type="match status" value="1"/>
</dbReference>
<dbReference type="InterPro" id="IPR036397">
    <property type="entry name" value="RNaseH_sf"/>
</dbReference>
<accession>A0A1I1A428</accession>
<dbReference type="Pfam" id="PF00929">
    <property type="entry name" value="RNase_T"/>
    <property type="match status" value="1"/>
</dbReference>
<keyword evidence="2" id="KW-0378">Hydrolase</keyword>
<dbReference type="InterPro" id="IPR051274">
    <property type="entry name" value="3-5_Exoribonuclease"/>
</dbReference>
<evidence type="ECO:0000256" key="2">
    <source>
        <dbReference type="ARBA" id="ARBA00022801"/>
    </source>
</evidence>
<feature type="domain" description="Exonuclease" evidence="4">
    <location>
        <begin position="57"/>
        <end position="244"/>
    </location>
</feature>
<dbReference type="InterPro" id="IPR013520">
    <property type="entry name" value="Ribonucl_H"/>
</dbReference>
<dbReference type="AlphaFoldDB" id="A0A1I1A428"/>
<protein>
    <submittedName>
        <fullName evidence="5">DNA polymerase III, epsilon subunit</fullName>
    </submittedName>
</protein>
<evidence type="ECO:0000313" key="6">
    <source>
        <dbReference type="Proteomes" id="UP000198838"/>
    </source>
</evidence>
<dbReference type="GO" id="GO:0000175">
    <property type="term" value="F:3'-5'-RNA exonuclease activity"/>
    <property type="evidence" value="ECO:0007669"/>
    <property type="project" value="InterPro"/>
</dbReference>